<evidence type="ECO:0000313" key="1">
    <source>
        <dbReference type="EMBL" id="MXQ07224.1"/>
    </source>
</evidence>
<evidence type="ECO:0000313" key="2">
    <source>
        <dbReference type="Proteomes" id="UP000480350"/>
    </source>
</evidence>
<keyword evidence="2" id="KW-1185">Reference proteome</keyword>
<keyword evidence="1" id="KW-0449">Lipoprotein</keyword>
<gene>
    <name evidence="1" type="ORF">GQ651_05135</name>
</gene>
<dbReference type="Proteomes" id="UP000480350">
    <property type="component" value="Unassembled WGS sequence"/>
</dbReference>
<reference evidence="1 2" key="2">
    <citation type="submission" date="2020-03" db="EMBL/GenBank/DDBJ databases">
        <title>Kangsaoukella pontilimi gen. nov., sp. nov., a new member of the family Rhodobacteraceae isolated from a tidal mudflat.</title>
        <authorList>
            <person name="Kim I.S."/>
        </authorList>
    </citation>
    <scope>NUCLEOTIDE SEQUENCE [LARGE SCALE GENOMIC DNA]</scope>
    <source>
        <strain evidence="1 2">GH1-50</strain>
    </source>
</reference>
<name>A0A7C9IF20_9RHOB</name>
<protein>
    <submittedName>
        <fullName evidence="1">Lipoprotein</fullName>
    </submittedName>
</protein>
<proteinExistence type="predicted"/>
<dbReference type="RefSeq" id="WP_160763109.1">
    <property type="nucleotide sequence ID" value="NZ_WUPT01000001.1"/>
</dbReference>
<comment type="caution">
    <text evidence="1">The sequence shown here is derived from an EMBL/GenBank/DDBJ whole genome shotgun (WGS) entry which is preliminary data.</text>
</comment>
<reference evidence="1 2" key="1">
    <citation type="submission" date="2019-12" db="EMBL/GenBank/DDBJ databases">
        <authorList>
            <person name="Lee S.D."/>
        </authorList>
    </citation>
    <scope>NUCLEOTIDE SEQUENCE [LARGE SCALE GENOMIC DNA]</scope>
    <source>
        <strain evidence="1 2">GH1-50</strain>
    </source>
</reference>
<accession>A0A7C9IF20</accession>
<dbReference type="EMBL" id="WUPT01000001">
    <property type="protein sequence ID" value="MXQ07224.1"/>
    <property type="molecule type" value="Genomic_DNA"/>
</dbReference>
<dbReference type="PROSITE" id="PS51257">
    <property type="entry name" value="PROKAR_LIPOPROTEIN"/>
    <property type="match status" value="1"/>
</dbReference>
<sequence length="38" mass="3863">MKKIVLFAALLAGLAACNTIEGFGQDVSAGARAVDRAI</sequence>
<organism evidence="1 2">
    <name type="scientific">Kangsaoukella pontilimi</name>
    <dbReference type="NCBI Taxonomy" id="2691042"/>
    <lineage>
        <taxon>Bacteria</taxon>
        <taxon>Pseudomonadati</taxon>
        <taxon>Pseudomonadota</taxon>
        <taxon>Alphaproteobacteria</taxon>
        <taxon>Rhodobacterales</taxon>
        <taxon>Paracoccaceae</taxon>
        <taxon>Kangsaoukella</taxon>
    </lineage>
</organism>
<dbReference type="AlphaFoldDB" id="A0A7C9IF20"/>